<protein>
    <submittedName>
        <fullName evidence="3">Uncharacterized protein</fullName>
    </submittedName>
</protein>
<keyword evidence="2" id="KW-1133">Transmembrane helix</keyword>
<dbReference type="GeneID" id="10795642"/>
<dbReference type="RefSeq" id="WP_013876066.1">
    <property type="nucleotide sequence ID" value="NC_015659.1"/>
</dbReference>
<geneLocation type="plasmid" evidence="3 4">
    <name>pHALXA03</name>
</geneLocation>
<reference evidence="4" key="1">
    <citation type="journal article" date="2012" name="Stand. Genomic Sci.">
        <title>Complete genome sequence of Halopiger xanaduensis type strain (SH-6(T)).</title>
        <authorList>
            <person name="Anderson I."/>
            <person name="Tindall B.J."/>
            <person name="Rohde M."/>
            <person name="Lucas S."/>
            <person name="Han J."/>
            <person name="Lapidus A."/>
            <person name="Cheng J.F."/>
            <person name="Goodwin L."/>
            <person name="Pitluck S."/>
            <person name="Peters L."/>
            <person name="Pati A."/>
            <person name="Mikhailova N."/>
            <person name="Pagani I."/>
            <person name="Teshima H."/>
            <person name="Han C."/>
            <person name="Tapia R."/>
            <person name="Land M."/>
            <person name="Woyke T."/>
            <person name="Klenk H.P."/>
            <person name="Kyrpides N."/>
            <person name="Ivanova N."/>
        </authorList>
    </citation>
    <scope>NUCLEOTIDE SEQUENCE [LARGE SCALE GENOMIC DNA]</scope>
    <source>
        <strain evidence="4">DSM 18323 / JCM 14033 / SH-6</strain>
        <plasmid evidence="4">Plasmid pHALXA03</plasmid>
    </source>
</reference>
<evidence type="ECO:0000313" key="3">
    <source>
        <dbReference type="EMBL" id="AEH39528.1"/>
    </source>
</evidence>
<feature type="transmembrane region" description="Helical" evidence="2">
    <location>
        <begin position="94"/>
        <end position="116"/>
    </location>
</feature>
<organism evidence="3 4">
    <name type="scientific">Halopiger xanaduensis (strain DSM 18323 / JCM 14033 / SH-6)</name>
    <dbReference type="NCBI Taxonomy" id="797210"/>
    <lineage>
        <taxon>Archaea</taxon>
        <taxon>Methanobacteriati</taxon>
        <taxon>Methanobacteriota</taxon>
        <taxon>Stenosarchaea group</taxon>
        <taxon>Halobacteria</taxon>
        <taxon>Halobacteriales</taxon>
        <taxon>Natrialbaceae</taxon>
        <taxon>Halopiger</taxon>
    </lineage>
</organism>
<evidence type="ECO:0000256" key="2">
    <source>
        <dbReference type="SAM" id="Phobius"/>
    </source>
</evidence>
<keyword evidence="4" id="KW-1185">Reference proteome</keyword>
<feature type="region of interest" description="Disordered" evidence="1">
    <location>
        <begin position="211"/>
        <end position="230"/>
    </location>
</feature>
<dbReference type="Proteomes" id="UP000006794">
    <property type="component" value="Plasmid pHALXA03"/>
</dbReference>
<evidence type="ECO:0000256" key="1">
    <source>
        <dbReference type="SAM" id="MobiDB-lite"/>
    </source>
</evidence>
<dbReference type="EMBL" id="CP002842">
    <property type="protein sequence ID" value="AEH39528.1"/>
    <property type="molecule type" value="Genomic_DNA"/>
</dbReference>
<dbReference type="KEGG" id="hxa:Halxa_0288"/>
<feature type="region of interest" description="Disordered" evidence="1">
    <location>
        <begin position="518"/>
        <end position="538"/>
    </location>
</feature>
<proteinExistence type="predicted"/>
<feature type="transmembrane region" description="Helical" evidence="2">
    <location>
        <begin position="254"/>
        <end position="273"/>
    </location>
</feature>
<keyword evidence="3" id="KW-0614">Plasmid</keyword>
<keyword evidence="2" id="KW-0472">Membrane</keyword>
<feature type="transmembrane region" description="Helical" evidence="2">
    <location>
        <begin position="61"/>
        <end position="82"/>
    </location>
</feature>
<feature type="compositionally biased region" description="Acidic residues" evidence="1">
    <location>
        <begin position="217"/>
        <end position="230"/>
    </location>
</feature>
<accession>F8DET8</accession>
<feature type="transmembrane region" description="Helical" evidence="2">
    <location>
        <begin position="6"/>
        <end position="27"/>
    </location>
</feature>
<keyword evidence="2" id="KW-0812">Transmembrane</keyword>
<dbReference type="HOGENOM" id="CLU_487154_0_0_2"/>
<sequence length="538" mass="60065">MLEQHPPLVALALAGLTLALIGVLWLFGGRLRALGTSLRYRCKQALVRFVMGGSHPNTSRLLAAVVVGSGLVAGVGFLGLLVNEAETSTSSAPIVTTLLSLATNPWVWALAIVLLFRSLLFFGDRLLSRIAAEKSGYNYQTVRRLAEEARQPDLDSCERVLVQTGDSAQQIARWLLDAFDGNGHDAPTFNPPGADGESDETVGETDVLEVPDRAEPIDVDPPTDETDADDEPDFWTQLRLFRLELGSAVDLHGVLWRFLAPAGFAFVGILLWLRIWIQLWMIPVVIAASVFVGAVYYWAVDLRHRRRLKALRSQEEPTRWTDLAILTKTVEVPETTMYYGFFDGNVYASEDKHELARTLADRAIDRLEGREPAPAIEEKNAYLLQRYLPMLEAWREEHEKVAIMDQLIETVHDAPEGMIPRDLLVEQVVEYDRRYIAWGLLFVGRGRDPDLVREVYRDLVDAHAIVETPITLTNTEDGTEREIVAASLGDESLPPNVAQLRGEFSSLFGKQAFNTRYSAPTIDDDPTPAPFVRPETHD</sequence>
<gene>
    <name evidence="3" type="ordered locus">Halxa_0288</name>
</gene>
<feature type="transmembrane region" description="Helical" evidence="2">
    <location>
        <begin position="279"/>
        <end position="299"/>
    </location>
</feature>
<evidence type="ECO:0000313" key="4">
    <source>
        <dbReference type="Proteomes" id="UP000006794"/>
    </source>
</evidence>
<dbReference type="AlphaFoldDB" id="F8DET8"/>
<name>F8DET8_HALXS</name>